<dbReference type="AlphaFoldDB" id="A0A1H8LXC0"/>
<dbReference type="PROSITE" id="PS50894">
    <property type="entry name" value="HPT"/>
    <property type="match status" value="1"/>
</dbReference>
<name>A0A1H8LXC0_9RHOB</name>
<proteinExistence type="predicted"/>
<dbReference type="GO" id="GO:0000160">
    <property type="term" value="P:phosphorelay signal transduction system"/>
    <property type="evidence" value="ECO:0007669"/>
    <property type="project" value="UniProtKB-KW"/>
</dbReference>
<dbReference type="InterPro" id="IPR008207">
    <property type="entry name" value="Sig_transdc_His_kin_Hpt_dom"/>
</dbReference>
<feature type="modified residue" description="Phosphohistidine" evidence="2">
    <location>
        <position position="51"/>
    </location>
</feature>
<sequence length="110" mass="12040">MIDWSQVKALHNEIGAQDFDEVVEMFMQEAQETIARLRTVPHPETLEAELHHLKGSALNLGFRGFAALCHAGEALAAEGMAQQVALAEIAAQFMHSRRLFDEGLAQALAA</sequence>
<keyword evidence="5" id="KW-1185">Reference proteome</keyword>
<reference evidence="4 5" key="1">
    <citation type="submission" date="2016-10" db="EMBL/GenBank/DDBJ databases">
        <authorList>
            <person name="de Groot N.N."/>
        </authorList>
    </citation>
    <scope>NUCLEOTIDE SEQUENCE [LARGE SCALE GENOMIC DNA]</scope>
    <source>
        <strain evidence="4 5">DSM 27842</strain>
    </source>
</reference>
<organism evidence="4 5">
    <name type="scientific">Salinihabitans flavidus</name>
    <dbReference type="NCBI Taxonomy" id="569882"/>
    <lineage>
        <taxon>Bacteria</taxon>
        <taxon>Pseudomonadati</taxon>
        <taxon>Pseudomonadota</taxon>
        <taxon>Alphaproteobacteria</taxon>
        <taxon>Rhodobacterales</taxon>
        <taxon>Roseobacteraceae</taxon>
        <taxon>Salinihabitans</taxon>
    </lineage>
</organism>
<evidence type="ECO:0000313" key="4">
    <source>
        <dbReference type="EMBL" id="SEO09784.1"/>
    </source>
</evidence>
<dbReference type="STRING" id="569882.SAMN04490248_101337"/>
<keyword evidence="1" id="KW-0902">Two-component regulatory system</keyword>
<evidence type="ECO:0000256" key="1">
    <source>
        <dbReference type="ARBA" id="ARBA00023012"/>
    </source>
</evidence>
<dbReference type="SUPFAM" id="SSF47226">
    <property type="entry name" value="Histidine-containing phosphotransfer domain, HPT domain"/>
    <property type="match status" value="1"/>
</dbReference>
<dbReference type="Proteomes" id="UP000198893">
    <property type="component" value="Unassembled WGS sequence"/>
</dbReference>
<evidence type="ECO:0000259" key="3">
    <source>
        <dbReference type="PROSITE" id="PS50894"/>
    </source>
</evidence>
<dbReference type="Pfam" id="PF01627">
    <property type="entry name" value="Hpt"/>
    <property type="match status" value="1"/>
</dbReference>
<dbReference type="RefSeq" id="WP_093114886.1">
    <property type="nucleotide sequence ID" value="NZ_FODS01000001.1"/>
</dbReference>
<dbReference type="OrthoDB" id="7867809at2"/>
<dbReference type="EMBL" id="FODS01000001">
    <property type="protein sequence ID" value="SEO09784.1"/>
    <property type="molecule type" value="Genomic_DNA"/>
</dbReference>
<accession>A0A1H8LXC0</accession>
<keyword evidence="2" id="KW-0597">Phosphoprotein</keyword>
<gene>
    <name evidence="4" type="ORF">SAMN04490248_101337</name>
</gene>
<protein>
    <submittedName>
        <fullName evidence="4">Hpt domain-containing protein</fullName>
    </submittedName>
</protein>
<dbReference type="GO" id="GO:0004672">
    <property type="term" value="F:protein kinase activity"/>
    <property type="evidence" value="ECO:0007669"/>
    <property type="project" value="UniProtKB-ARBA"/>
</dbReference>
<evidence type="ECO:0000313" key="5">
    <source>
        <dbReference type="Proteomes" id="UP000198893"/>
    </source>
</evidence>
<feature type="domain" description="HPt" evidence="3">
    <location>
        <begin position="12"/>
        <end position="110"/>
    </location>
</feature>
<evidence type="ECO:0000256" key="2">
    <source>
        <dbReference type="PROSITE-ProRule" id="PRU00110"/>
    </source>
</evidence>
<dbReference type="Gene3D" id="1.20.120.160">
    <property type="entry name" value="HPT domain"/>
    <property type="match status" value="1"/>
</dbReference>
<dbReference type="InterPro" id="IPR036641">
    <property type="entry name" value="HPT_dom_sf"/>
</dbReference>